<evidence type="ECO:0000313" key="1">
    <source>
        <dbReference type="EMBL" id="VXD24737.1"/>
    </source>
</evidence>
<protein>
    <submittedName>
        <fullName evidence="1">Uncharacterized protein</fullName>
    </submittedName>
</protein>
<gene>
    <name evidence="1" type="ORF">PL8927_830110</name>
</gene>
<evidence type="ECO:0000313" key="2">
    <source>
        <dbReference type="Proteomes" id="UP000184550"/>
    </source>
</evidence>
<dbReference type="AlphaFoldDB" id="A0A7Z9BXU6"/>
<accession>A0A7Z9BXU6</accession>
<reference evidence="1" key="1">
    <citation type="submission" date="2019-10" db="EMBL/GenBank/DDBJ databases">
        <authorList>
            <consortium name="Genoscope - CEA"/>
            <person name="William W."/>
        </authorList>
    </citation>
    <scope>NUCLEOTIDE SEQUENCE [LARGE SCALE GENOMIC DNA]</scope>
    <source>
        <strain evidence="1">BBR_PRJEB10992</strain>
    </source>
</reference>
<proteinExistence type="predicted"/>
<organism evidence="1 2">
    <name type="scientific">Planktothrix serta PCC 8927</name>
    <dbReference type="NCBI Taxonomy" id="671068"/>
    <lineage>
        <taxon>Bacteria</taxon>
        <taxon>Bacillati</taxon>
        <taxon>Cyanobacteriota</taxon>
        <taxon>Cyanophyceae</taxon>
        <taxon>Oscillatoriophycideae</taxon>
        <taxon>Oscillatoriales</taxon>
        <taxon>Microcoleaceae</taxon>
        <taxon>Planktothrix</taxon>
    </lineage>
</organism>
<name>A0A7Z9BXU6_9CYAN</name>
<comment type="caution">
    <text evidence="1">The sequence shown here is derived from an EMBL/GenBank/DDBJ whole genome shotgun (WGS) entry which is preliminary data.</text>
</comment>
<dbReference type="EMBL" id="CZCU02000161">
    <property type="protein sequence ID" value="VXD24737.1"/>
    <property type="molecule type" value="Genomic_DNA"/>
</dbReference>
<dbReference type="Proteomes" id="UP000184550">
    <property type="component" value="Unassembled WGS sequence"/>
</dbReference>
<sequence length="40" mass="4328">MQILSSPTENLSLGLKEVEEEEYLIFPSPQTGDESSGGKS</sequence>
<keyword evidence="2" id="KW-1185">Reference proteome</keyword>